<feature type="transmembrane region" description="Helical" evidence="6">
    <location>
        <begin position="489"/>
        <end position="507"/>
    </location>
</feature>
<evidence type="ECO:0000256" key="3">
    <source>
        <dbReference type="ARBA" id="ARBA00022989"/>
    </source>
</evidence>
<feature type="transmembrane region" description="Helical" evidence="6">
    <location>
        <begin position="449"/>
        <end position="469"/>
    </location>
</feature>
<reference evidence="8 9" key="1">
    <citation type="submission" date="2022-12" db="EMBL/GenBank/DDBJ databases">
        <title>Chromosome-level genome assembly of true bugs.</title>
        <authorList>
            <person name="Ma L."/>
            <person name="Li H."/>
        </authorList>
    </citation>
    <scope>NUCLEOTIDE SEQUENCE [LARGE SCALE GENOMIC DNA]</scope>
    <source>
        <strain evidence="8">Lab_2022b</strain>
    </source>
</reference>
<dbReference type="AlphaFoldDB" id="A0AAW1CSZ4"/>
<gene>
    <name evidence="8" type="ORF">O3M35_012139</name>
</gene>
<dbReference type="Pfam" id="PF00002">
    <property type="entry name" value="7tm_2"/>
    <property type="match status" value="1"/>
</dbReference>
<dbReference type="EMBL" id="JAPXFL010000009">
    <property type="protein sequence ID" value="KAK9501412.1"/>
    <property type="molecule type" value="Genomic_DNA"/>
</dbReference>
<dbReference type="GO" id="GO:0007166">
    <property type="term" value="P:cell surface receptor signaling pathway"/>
    <property type="evidence" value="ECO:0007669"/>
    <property type="project" value="InterPro"/>
</dbReference>
<dbReference type="GO" id="GO:0004930">
    <property type="term" value="F:G protein-coupled receptor activity"/>
    <property type="evidence" value="ECO:0007669"/>
    <property type="project" value="InterPro"/>
</dbReference>
<evidence type="ECO:0000256" key="6">
    <source>
        <dbReference type="SAM" id="Phobius"/>
    </source>
</evidence>
<organism evidence="8 9">
    <name type="scientific">Rhynocoris fuscipes</name>
    <dbReference type="NCBI Taxonomy" id="488301"/>
    <lineage>
        <taxon>Eukaryota</taxon>
        <taxon>Metazoa</taxon>
        <taxon>Ecdysozoa</taxon>
        <taxon>Arthropoda</taxon>
        <taxon>Hexapoda</taxon>
        <taxon>Insecta</taxon>
        <taxon>Pterygota</taxon>
        <taxon>Neoptera</taxon>
        <taxon>Paraneoptera</taxon>
        <taxon>Hemiptera</taxon>
        <taxon>Heteroptera</taxon>
        <taxon>Panheteroptera</taxon>
        <taxon>Cimicomorpha</taxon>
        <taxon>Reduviidae</taxon>
        <taxon>Harpactorinae</taxon>
        <taxon>Harpactorini</taxon>
        <taxon>Rhynocoris</taxon>
    </lineage>
</organism>
<evidence type="ECO:0000313" key="8">
    <source>
        <dbReference type="EMBL" id="KAK9501412.1"/>
    </source>
</evidence>
<dbReference type="InterPro" id="IPR000832">
    <property type="entry name" value="GPCR_2_secretin-like"/>
</dbReference>
<feature type="region of interest" description="Disordered" evidence="5">
    <location>
        <begin position="654"/>
        <end position="678"/>
    </location>
</feature>
<evidence type="ECO:0000256" key="2">
    <source>
        <dbReference type="ARBA" id="ARBA00022692"/>
    </source>
</evidence>
<evidence type="ECO:0000259" key="7">
    <source>
        <dbReference type="PROSITE" id="PS50261"/>
    </source>
</evidence>
<dbReference type="InterPro" id="IPR017981">
    <property type="entry name" value="GPCR_2-like_7TM"/>
</dbReference>
<dbReference type="CDD" id="cd15039">
    <property type="entry name" value="7tmB3_Methuselah-like"/>
    <property type="match status" value="1"/>
</dbReference>
<dbReference type="PANTHER" id="PTHR45902">
    <property type="entry name" value="LATROPHILIN RECEPTOR-LIKE PROTEIN A"/>
    <property type="match status" value="1"/>
</dbReference>
<dbReference type="PROSITE" id="PS50261">
    <property type="entry name" value="G_PROTEIN_RECEP_F2_4"/>
    <property type="match status" value="1"/>
</dbReference>
<keyword evidence="2 6" id="KW-0812">Transmembrane</keyword>
<feature type="domain" description="G-protein coupled receptors family 2 profile 2" evidence="7">
    <location>
        <begin position="379"/>
        <end position="634"/>
    </location>
</feature>
<feature type="transmembrane region" description="Helical" evidence="6">
    <location>
        <begin position="583"/>
        <end position="605"/>
    </location>
</feature>
<dbReference type="InterPro" id="IPR053231">
    <property type="entry name" value="GPCR_LN-TM7"/>
</dbReference>
<feature type="transmembrane region" description="Helical" evidence="6">
    <location>
        <begin position="380"/>
        <end position="402"/>
    </location>
</feature>
<proteinExistence type="predicted"/>
<comment type="caution">
    <text evidence="8">The sequence shown here is derived from an EMBL/GenBank/DDBJ whole genome shotgun (WGS) entry which is preliminary data.</text>
</comment>
<dbReference type="PANTHER" id="PTHR45902:SF3">
    <property type="entry name" value="G-PROTEIN COUPLED RECEPTORS FAMILY 2 PROFILE 2 DOMAIN-CONTAINING PROTEIN"/>
    <property type="match status" value="1"/>
</dbReference>
<evidence type="ECO:0000256" key="4">
    <source>
        <dbReference type="ARBA" id="ARBA00023136"/>
    </source>
</evidence>
<protein>
    <recommendedName>
        <fullName evidence="7">G-protein coupled receptors family 2 profile 2 domain-containing protein</fullName>
    </recommendedName>
</protein>
<evidence type="ECO:0000313" key="9">
    <source>
        <dbReference type="Proteomes" id="UP001461498"/>
    </source>
</evidence>
<dbReference type="Proteomes" id="UP001461498">
    <property type="component" value="Unassembled WGS sequence"/>
</dbReference>
<dbReference type="GO" id="GO:0016020">
    <property type="term" value="C:membrane"/>
    <property type="evidence" value="ECO:0007669"/>
    <property type="project" value="UniProtKB-SubCell"/>
</dbReference>
<feature type="transmembrane region" description="Helical" evidence="6">
    <location>
        <begin position="414"/>
        <end position="437"/>
    </location>
</feature>
<keyword evidence="4 6" id="KW-0472">Membrane</keyword>
<sequence>MWSVRVGIYWRNRTSSSVKRHYVMNAALLYFLCCLIGCTQASIEYYRDCGRKDYCQNRSSEYLFAPQNLDIDKFFNSQCYCDKECVKYGDCCIDRTKWPEENYYIDHIPRSLWTCTPLGNELGIYLVDGCLEESDVSNLCARKPINKDYHYTLDLPVYSAKTGIYYANVFCAICHKDTKKLKAIKTVLECTGSQISLEKLREEGEYLPGLRTWKAGNETCKMIPHDVTLAKHYGRRCIPSIADCPQTWDDFAVRDKCYSYQQLVKDNSSVFKNPHCALCNGIQPSELHCWQMFDYKVPLKHPSLFMIFDFNWDPNSCPIPKSVWDSLNGVCREMPCKDSSCIVNDCDKNYLNNNNSNSSDNCDDEEKEDQSEMLILTIEGYLTVVCLTISIVCLTIHNIVFYTLPKQRNLPGKILTSLSWSLIMAQTIFLIGVSPIINVPNFVCKSIAIIIHFYFLSAFFWMNVMSIDIWRTFSKSAFSNCHERTHTKYALYAWGCPALITCFALIADLTEFLPKDFRPYYGVYPGVCWFANRIGLGIYFYVPICILLCTNAILFTITVCWLQKQTNNAELIEASGRKEYTRLWLYVKLSIIMGLSWAFGMIAAFAHRPKFWYPFIILNGLQGAFIFLMFDLKTNVITSFFEKIGLKQYLRDGSKRNKTDTQSSKLSTSLRRSSGTKV</sequence>
<accession>A0AAW1CSZ4</accession>
<dbReference type="Gene3D" id="1.20.1070.10">
    <property type="entry name" value="Rhodopsin 7-helix transmembrane proteins"/>
    <property type="match status" value="1"/>
</dbReference>
<feature type="transmembrane region" description="Helical" evidence="6">
    <location>
        <begin position="538"/>
        <end position="562"/>
    </location>
</feature>
<evidence type="ECO:0000256" key="5">
    <source>
        <dbReference type="SAM" id="MobiDB-lite"/>
    </source>
</evidence>
<feature type="compositionally biased region" description="Low complexity" evidence="5">
    <location>
        <begin position="663"/>
        <end position="678"/>
    </location>
</feature>
<feature type="transmembrane region" description="Helical" evidence="6">
    <location>
        <begin position="611"/>
        <end position="630"/>
    </location>
</feature>
<comment type="subcellular location">
    <subcellularLocation>
        <location evidence="1">Membrane</location>
        <topology evidence="1">Multi-pass membrane protein</topology>
    </subcellularLocation>
</comment>
<keyword evidence="9" id="KW-1185">Reference proteome</keyword>
<keyword evidence="3 6" id="KW-1133">Transmembrane helix</keyword>
<evidence type="ECO:0000256" key="1">
    <source>
        <dbReference type="ARBA" id="ARBA00004141"/>
    </source>
</evidence>
<name>A0AAW1CSZ4_9HEMI</name>